<evidence type="ECO:0000256" key="2">
    <source>
        <dbReference type="ARBA" id="ARBA00022598"/>
    </source>
</evidence>
<dbReference type="EMBL" id="CP040098">
    <property type="protein sequence ID" value="QCQ22307.1"/>
    <property type="molecule type" value="Genomic_DNA"/>
</dbReference>
<dbReference type="Gene3D" id="3.40.50.12780">
    <property type="entry name" value="N-terminal domain of ligase-like"/>
    <property type="match status" value="1"/>
</dbReference>
<evidence type="ECO:0000259" key="3">
    <source>
        <dbReference type="Pfam" id="PF00501"/>
    </source>
</evidence>
<gene>
    <name evidence="5" type="ORF">FDQ92_09120</name>
</gene>
<reference evidence="5 6" key="2">
    <citation type="submission" date="2019-05" db="EMBL/GenBank/DDBJ databases">
        <authorList>
            <person name="Suflita J.M."/>
            <person name="Marks C.R."/>
        </authorList>
    </citation>
    <scope>NUCLEOTIDE SEQUENCE [LARGE SCALE GENOMIC DNA]</scope>
    <source>
        <strain evidence="5 6">ALDC</strain>
    </source>
</reference>
<dbReference type="InterPro" id="IPR050237">
    <property type="entry name" value="ATP-dep_AMP-bd_enzyme"/>
</dbReference>
<proteinExistence type="inferred from homology"/>
<dbReference type="AlphaFoldDB" id="A0A4P8L2Z3"/>
<dbReference type="FunFam" id="3.30.300.30:FF:000008">
    <property type="entry name" value="2,3-dihydroxybenzoate-AMP ligase"/>
    <property type="match status" value="1"/>
</dbReference>
<dbReference type="InterPro" id="IPR042099">
    <property type="entry name" value="ANL_N_sf"/>
</dbReference>
<protein>
    <submittedName>
        <fullName evidence="5">Long-chain fatty acid--CoA ligase</fullName>
    </submittedName>
</protein>
<organism evidence="5 6">
    <name type="scientific">Desulfoglaeba alkanexedens ALDC</name>
    <dbReference type="NCBI Taxonomy" id="980445"/>
    <lineage>
        <taxon>Bacteria</taxon>
        <taxon>Pseudomonadati</taxon>
        <taxon>Thermodesulfobacteriota</taxon>
        <taxon>Syntrophobacteria</taxon>
        <taxon>Syntrophobacterales</taxon>
        <taxon>Syntrophobacteraceae</taxon>
        <taxon>Desulfoglaeba</taxon>
    </lineage>
</organism>
<accession>A0A4P8L2Z3</accession>
<dbReference type="SUPFAM" id="SSF56801">
    <property type="entry name" value="Acetyl-CoA synthetase-like"/>
    <property type="match status" value="1"/>
</dbReference>
<evidence type="ECO:0000313" key="5">
    <source>
        <dbReference type="EMBL" id="QCQ22307.1"/>
    </source>
</evidence>
<sequence length="517" mass="57613">MKWSIGKIMSKRAMFSPDKPALIFEDKPITYKQLNDETNRVAHLLQSLGLKKGDRISVNLFNCPEFLAIYMAAAKLGLIFAPLNFRMVAPEIEYQLKNSGARLIVFHDVFAKNIEPIRSSTQVEEDKFIVVRSGVLERGHCGPWARDYHELVQEQSCDEPVVAEAVELSDPLAIIYTSGVTGAPKGAVLSHEQTYYKNFQIILYADLQEDDVFLSQLPLFHSGGLFITATPVLCRGGTLVMRANFRPEQFAADIQRYRVTVLFALTTMWRFVLQTKALDGVDTSSVRVVFGGGERTPASLIKELAEKGLYIQTGFGQTENSAMMMLPKADITRKAGSIGLPGFFTEVWIEDSSGRRLPPGEIGEIVASGPTVMSGYWNNPEKTRETIVNGVLHTGDLGYTDKDGYFYIVDRAKDMYRSGGENVYPAEIERVLCEHPKIDNVSIIGVPDDKWGETGKAFIVCKKGETITKDEIYSYLDGKVARYKFPTHIVLVDSLPMTSSGKIRKSALKEAEAKIFD</sequence>
<dbReference type="Pfam" id="PF13193">
    <property type="entry name" value="AMP-binding_C"/>
    <property type="match status" value="1"/>
</dbReference>
<dbReference type="InterPro" id="IPR045851">
    <property type="entry name" value="AMP-bd_C_sf"/>
</dbReference>
<evidence type="ECO:0000256" key="1">
    <source>
        <dbReference type="ARBA" id="ARBA00006432"/>
    </source>
</evidence>
<keyword evidence="2 5" id="KW-0436">Ligase</keyword>
<dbReference type="InterPro" id="IPR000873">
    <property type="entry name" value="AMP-dep_synth/lig_dom"/>
</dbReference>
<evidence type="ECO:0000259" key="4">
    <source>
        <dbReference type="Pfam" id="PF13193"/>
    </source>
</evidence>
<feature type="domain" description="AMP-binding enzyme C-terminal" evidence="4">
    <location>
        <begin position="427"/>
        <end position="502"/>
    </location>
</feature>
<dbReference type="RefSeq" id="WP_137424371.1">
    <property type="nucleotide sequence ID" value="NZ_CP040098.1"/>
</dbReference>
<dbReference type="PANTHER" id="PTHR43767:SF1">
    <property type="entry name" value="NONRIBOSOMAL PEPTIDE SYNTHASE PES1 (EUROFUNG)-RELATED"/>
    <property type="match status" value="1"/>
</dbReference>
<dbReference type="OrthoDB" id="5483897at2"/>
<dbReference type="InterPro" id="IPR025110">
    <property type="entry name" value="AMP-bd_C"/>
</dbReference>
<dbReference type="Pfam" id="PF00501">
    <property type="entry name" value="AMP-binding"/>
    <property type="match status" value="1"/>
</dbReference>
<dbReference type="PANTHER" id="PTHR43767">
    <property type="entry name" value="LONG-CHAIN-FATTY-ACID--COA LIGASE"/>
    <property type="match status" value="1"/>
</dbReference>
<dbReference type="KEGG" id="dax:FDQ92_09120"/>
<name>A0A4P8L2Z3_9BACT</name>
<keyword evidence="6" id="KW-1185">Reference proteome</keyword>
<dbReference type="CDD" id="cd17631">
    <property type="entry name" value="FACL_FadD13-like"/>
    <property type="match status" value="1"/>
</dbReference>
<dbReference type="Gene3D" id="3.30.300.30">
    <property type="match status" value="1"/>
</dbReference>
<reference evidence="5 6" key="1">
    <citation type="submission" date="2019-05" db="EMBL/GenBank/DDBJ databases">
        <title>The Complete Genome Sequence of the n-alkane-degrading Desulfoglaeba alkanexedens ALDC reveals multiple alkylsuccinate synthase gene clusters.</title>
        <authorList>
            <person name="Callaghan A.V."/>
            <person name="Davidova I.A."/>
            <person name="Duncan K.E."/>
            <person name="Morris B."/>
            <person name="McInerney M.J."/>
        </authorList>
    </citation>
    <scope>NUCLEOTIDE SEQUENCE [LARGE SCALE GENOMIC DNA]</scope>
    <source>
        <strain evidence="5 6">ALDC</strain>
    </source>
</reference>
<dbReference type="Proteomes" id="UP000298602">
    <property type="component" value="Chromosome"/>
</dbReference>
<feature type="domain" description="AMP-dependent synthetase/ligase" evidence="3">
    <location>
        <begin position="12"/>
        <end position="377"/>
    </location>
</feature>
<comment type="similarity">
    <text evidence="1">Belongs to the ATP-dependent AMP-binding enzyme family.</text>
</comment>
<evidence type="ECO:0000313" key="6">
    <source>
        <dbReference type="Proteomes" id="UP000298602"/>
    </source>
</evidence>
<dbReference type="GO" id="GO:0016878">
    <property type="term" value="F:acid-thiol ligase activity"/>
    <property type="evidence" value="ECO:0007669"/>
    <property type="project" value="UniProtKB-ARBA"/>
</dbReference>